<dbReference type="RefSeq" id="XP_018074601.1">
    <property type="nucleotide sequence ID" value="XM_018218223.1"/>
</dbReference>
<dbReference type="EMBL" id="KQ947409">
    <property type="protein sequence ID" value="KUJ20246.1"/>
    <property type="molecule type" value="Genomic_DNA"/>
</dbReference>
<dbReference type="GO" id="GO:0030690">
    <property type="term" value="C:Noc1p-Noc2p complex"/>
    <property type="evidence" value="ECO:0007669"/>
    <property type="project" value="EnsemblFungi"/>
</dbReference>
<feature type="compositionally biased region" description="Basic and acidic residues" evidence="2">
    <location>
        <begin position="55"/>
        <end position="71"/>
    </location>
</feature>
<dbReference type="GO" id="GO:0042802">
    <property type="term" value="F:identical protein binding"/>
    <property type="evidence" value="ECO:0007669"/>
    <property type="project" value="EnsemblFungi"/>
</dbReference>
<dbReference type="STRING" id="149040.A0A194XJE8"/>
<feature type="region of interest" description="Disordered" evidence="2">
    <location>
        <begin position="1"/>
        <end position="26"/>
    </location>
</feature>
<dbReference type="KEGG" id="psco:LY89DRAFT_715681"/>
<dbReference type="PANTHER" id="PTHR12048">
    <property type="entry name" value="CCAAT-BINDING FACTOR-RELATED"/>
    <property type="match status" value="1"/>
</dbReference>
<dbReference type="GO" id="GO:0000027">
    <property type="term" value="P:ribosomal large subunit assembly"/>
    <property type="evidence" value="ECO:0007669"/>
    <property type="project" value="EnsemblFungi"/>
</dbReference>
<gene>
    <name evidence="4" type="ORF">LY89DRAFT_715681</name>
</gene>
<accession>A0A194XJE8</accession>
<sequence>MAKKRSKNSKAATGAGPSTDGDIPLLNEEALSALTARIESGLGTSNAQQESHLATNRDHETRDKLSKESKATSKIMPTETPRGTKRDANGNAKLAGQQLGNSRNSTHQSEQTGDARNAMLEEIIALGGTEEDLDLILDVASDEEADSSAGITLDKSFRKELASFVSQLGIEPTTNSTEADAASEDSEDDWEAASASDASEGSSTRMVEAVKEQQPSTTTRRVAAASGNVNHLIFEARPDWHATPLPTLPTSQVQDTSEYRHAVASLKDYAKSLLEADSNLYASKHLSSSSSHRFLSTIMASGTLSDKVSALTLVVQESPVHTTKSFESLLTLAKKRSRGQAVTALGALKDLLGAGVVLPADRRLRTFATQPGLLSTLQQESLLSWRPGQSLPGDLSKAHLIYWAYEDWLKESYFDMLKVLEGWCNDEVEYARSRAVSYVYELLKEKPEQEANLLRLLVNKLGDPDKKIASRASYLLLQLQVSHPLMKSIIIRSVETELLLRPGQSSHAIYYAINTLNQTILSAKEEDVAMKLLDIYFAQFVSLLKKPEQSKVVDAPVTNRKGQIQGGGAPMGKKAKARVAKEEEAKLISEETTEKLISAVLTGVNRAFPFSQTDDLTLEKHMDTLFKITHSSNFNTSIQALMLIEQLATTKHLAVDRFYRTLYESLLDPRLVTSSKHALYLNLLFRALKADLNVKRVKAFAKRMLQVVTLHQAPFICGVLYLLRELETIFPALKSLLTESEEGDDDEEEIFRDVPEDGEISKAQSTNLDPLFHRAPYDGRKRDPEHSNADKSCLWESIPFLVHFHPSVSLFASRLLNNEKLPPKPDLASHTLSSFLDRFVYRNAKTAASGPKGGSIMQPLSGGDSRGILLSSRNGIRSLDPLNTENFWHKKAEDVAVDEVFFHRYFSKIGKSKEASGKKISDSRMAEDENGEEDQDEDEIWQALVDSRPEVEGPSDDDSDMEMLDLEDSDVSVNESEVESEGEVASFEDTEDEEGDSDGLYETMTNGSGAELEVDDLFARELQTAAGEPEEETGKQSGREKRRKLKSLPTFASAEDYAEMLDNDEDEDFGGSS</sequence>
<feature type="compositionally biased region" description="Acidic residues" evidence="2">
    <location>
        <begin position="181"/>
        <end position="191"/>
    </location>
</feature>
<protein>
    <submittedName>
        <fullName evidence="4">CBF-domain-containing protein</fullName>
    </submittedName>
</protein>
<evidence type="ECO:0000313" key="5">
    <source>
        <dbReference type="Proteomes" id="UP000070700"/>
    </source>
</evidence>
<evidence type="ECO:0000259" key="3">
    <source>
        <dbReference type="Pfam" id="PF03914"/>
    </source>
</evidence>
<name>A0A194XJE8_MOLSC</name>
<dbReference type="Pfam" id="PF03914">
    <property type="entry name" value="CBF"/>
    <property type="match status" value="1"/>
</dbReference>
<evidence type="ECO:0000256" key="2">
    <source>
        <dbReference type="SAM" id="MobiDB-lite"/>
    </source>
</evidence>
<dbReference type="GeneID" id="28827949"/>
<feature type="compositionally biased region" description="Polar residues" evidence="2">
    <location>
        <begin position="98"/>
        <end position="114"/>
    </location>
</feature>
<proteinExistence type="inferred from homology"/>
<dbReference type="Proteomes" id="UP000070700">
    <property type="component" value="Unassembled WGS sequence"/>
</dbReference>
<dbReference type="FunCoup" id="A0A194XJE8">
    <property type="interactions" value="976"/>
</dbReference>
<comment type="similarity">
    <text evidence="1">Belongs to the CBF/MAK21 family.</text>
</comment>
<dbReference type="InterPro" id="IPR016024">
    <property type="entry name" value="ARM-type_fold"/>
</dbReference>
<feature type="compositionally biased region" description="Polar residues" evidence="2">
    <location>
        <begin position="42"/>
        <end position="54"/>
    </location>
</feature>
<feature type="domain" description="CCAAT-binding factor" evidence="3">
    <location>
        <begin position="637"/>
        <end position="812"/>
    </location>
</feature>
<feature type="compositionally biased region" description="Low complexity" evidence="2">
    <location>
        <begin position="192"/>
        <end position="203"/>
    </location>
</feature>
<evidence type="ECO:0000256" key="1">
    <source>
        <dbReference type="ARBA" id="ARBA00007797"/>
    </source>
</evidence>
<dbReference type="AlphaFoldDB" id="A0A194XJE8"/>
<reference evidence="4 5" key="1">
    <citation type="submission" date="2015-10" db="EMBL/GenBank/DDBJ databases">
        <title>Full genome of DAOMC 229536 Phialocephala scopiformis, a fungal endophyte of spruce producing the potent anti-insectan compound rugulosin.</title>
        <authorList>
            <consortium name="DOE Joint Genome Institute"/>
            <person name="Walker A.K."/>
            <person name="Frasz S.L."/>
            <person name="Seifert K.A."/>
            <person name="Miller J.D."/>
            <person name="Mondo S.J."/>
            <person name="Labutti K."/>
            <person name="Lipzen A."/>
            <person name="Dockter R."/>
            <person name="Kennedy M."/>
            <person name="Grigoriev I.V."/>
            <person name="Spatafora J.W."/>
        </authorList>
    </citation>
    <scope>NUCLEOTIDE SEQUENCE [LARGE SCALE GENOMIC DNA]</scope>
    <source>
        <strain evidence="4 5">CBS 120377</strain>
    </source>
</reference>
<dbReference type="InterPro" id="IPR040155">
    <property type="entry name" value="CEBPZ/Mak21-like"/>
</dbReference>
<organism evidence="4 5">
    <name type="scientific">Mollisia scopiformis</name>
    <name type="common">Conifer needle endophyte fungus</name>
    <name type="synonym">Phialocephala scopiformis</name>
    <dbReference type="NCBI Taxonomy" id="149040"/>
    <lineage>
        <taxon>Eukaryota</taxon>
        <taxon>Fungi</taxon>
        <taxon>Dikarya</taxon>
        <taxon>Ascomycota</taxon>
        <taxon>Pezizomycotina</taxon>
        <taxon>Leotiomycetes</taxon>
        <taxon>Helotiales</taxon>
        <taxon>Mollisiaceae</taxon>
        <taxon>Mollisia</taxon>
    </lineage>
</organism>
<feature type="region of interest" description="Disordered" evidence="2">
    <location>
        <begin position="169"/>
        <end position="206"/>
    </location>
</feature>
<dbReference type="InterPro" id="IPR011989">
    <property type="entry name" value="ARM-like"/>
</dbReference>
<feature type="region of interest" description="Disordered" evidence="2">
    <location>
        <begin position="916"/>
        <end position="1005"/>
    </location>
</feature>
<dbReference type="GO" id="GO:0005730">
    <property type="term" value="C:nucleolus"/>
    <property type="evidence" value="ECO:0007669"/>
    <property type="project" value="EnsemblFungi"/>
</dbReference>
<dbReference type="Gene3D" id="1.25.10.10">
    <property type="entry name" value="Leucine-rich Repeat Variant"/>
    <property type="match status" value="1"/>
</dbReference>
<feature type="compositionally biased region" description="Acidic residues" evidence="2">
    <location>
        <begin position="953"/>
        <end position="999"/>
    </location>
</feature>
<feature type="compositionally biased region" description="Acidic residues" evidence="2">
    <location>
        <begin position="928"/>
        <end position="940"/>
    </location>
</feature>
<dbReference type="SUPFAM" id="SSF48371">
    <property type="entry name" value="ARM repeat"/>
    <property type="match status" value="1"/>
</dbReference>
<feature type="region of interest" description="Disordered" evidence="2">
    <location>
        <begin position="1020"/>
        <end position="1073"/>
    </location>
</feature>
<feature type="region of interest" description="Disordered" evidence="2">
    <location>
        <begin position="41"/>
        <end position="116"/>
    </location>
</feature>
<dbReference type="InterPro" id="IPR005612">
    <property type="entry name" value="CCAAT-binding_factor"/>
</dbReference>
<evidence type="ECO:0000313" key="4">
    <source>
        <dbReference type="EMBL" id="KUJ20246.1"/>
    </source>
</evidence>
<dbReference type="PANTHER" id="PTHR12048:SF0">
    <property type="entry name" value="CCAAT_ENHANCER-BINDING PROTEIN ZETA"/>
    <property type="match status" value="1"/>
</dbReference>
<dbReference type="OrthoDB" id="28947at2759"/>
<dbReference type="InParanoid" id="A0A194XJE8"/>
<feature type="compositionally biased region" description="Acidic residues" evidence="2">
    <location>
        <begin position="1056"/>
        <end position="1073"/>
    </location>
</feature>
<feature type="compositionally biased region" description="Basic and acidic residues" evidence="2">
    <location>
        <begin position="916"/>
        <end position="927"/>
    </location>
</feature>
<keyword evidence="5" id="KW-1185">Reference proteome</keyword>